<dbReference type="EMBL" id="MWPV01000006">
    <property type="protein sequence ID" value="OUL56450.1"/>
    <property type="molecule type" value="Genomic_DNA"/>
</dbReference>
<name>A0A244CLF5_PSEDV</name>
<proteinExistence type="predicted"/>
<sequence>MARFIYFLVCIALIAGGALFVLKRPDGQPWLSMPEPSVPSLDLTLDNHVQQLTQQVKSLTTSANHVLTATSDEQTQVFRWQDINGQWHYSDTPNPDGQSEAVILKASDVTVLAPEIFSLQSVSNKASHMQMLPTLSQPFERISQAQETLQEAKNIQQLVDDRKEQLDQQIKQSQ</sequence>
<evidence type="ECO:0000256" key="1">
    <source>
        <dbReference type="SAM" id="Coils"/>
    </source>
</evidence>
<protein>
    <recommendedName>
        <fullName evidence="2">DUF4124 domain-containing protein</fullName>
    </recommendedName>
</protein>
<evidence type="ECO:0000313" key="3">
    <source>
        <dbReference type="EMBL" id="OUL56450.1"/>
    </source>
</evidence>
<dbReference type="InterPro" id="IPR025392">
    <property type="entry name" value="DUF4124"/>
</dbReference>
<feature type="coiled-coil region" evidence="1">
    <location>
        <begin position="145"/>
        <end position="172"/>
    </location>
</feature>
<comment type="caution">
    <text evidence="3">The sequence shown here is derived from an EMBL/GenBank/DDBJ whole genome shotgun (WGS) entry which is preliminary data.</text>
</comment>
<dbReference type="OrthoDB" id="6079871at2"/>
<dbReference type="Pfam" id="PF13511">
    <property type="entry name" value="DUF4124"/>
    <property type="match status" value="1"/>
</dbReference>
<evidence type="ECO:0000259" key="2">
    <source>
        <dbReference type="Pfam" id="PF13511"/>
    </source>
</evidence>
<dbReference type="Proteomes" id="UP000194841">
    <property type="component" value="Unassembled WGS sequence"/>
</dbReference>
<keyword evidence="1" id="KW-0175">Coiled coil</keyword>
<gene>
    <name evidence="3" type="ORF">B1199_17455</name>
</gene>
<dbReference type="RefSeq" id="WP_086745421.1">
    <property type="nucleotide sequence ID" value="NZ_MWPV01000006.1"/>
</dbReference>
<feature type="domain" description="DUF4124" evidence="2">
    <location>
        <begin position="69"/>
        <end position="114"/>
    </location>
</feature>
<dbReference type="AlphaFoldDB" id="A0A244CLF5"/>
<accession>A0A244CLF5</accession>
<keyword evidence="4" id="KW-1185">Reference proteome</keyword>
<organism evidence="3 4">
    <name type="scientific">Pseudoalteromonas ulvae</name>
    <dbReference type="NCBI Taxonomy" id="107327"/>
    <lineage>
        <taxon>Bacteria</taxon>
        <taxon>Pseudomonadati</taxon>
        <taxon>Pseudomonadota</taxon>
        <taxon>Gammaproteobacteria</taxon>
        <taxon>Alteromonadales</taxon>
        <taxon>Pseudoalteromonadaceae</taxon>
        <taxon>Pseudoalteromonas</taxon>
    </lineage>
</organism>
<evidence type="ECO:0000313" key="4">
    <source>
        <dbReference type="Proteomes" id="UP000194841"/>
    </source>
</evidence>
<reference evidence="3 4" key="1">
    <citation type="submission" date="2017-02" db="EMBL/GenBank/DDBJ databases">
        <title>Pseudoalteromonas ulvae TC14 Genome.</title>
        <authorList>
            <person name="Molmeret M."/>
        </authorList>
    </citation>
    <scope>NUCLEOTIDE SEQUENCE [LARGE SCALE GENOMIC DNA]</scope>
    <source>
        <strain evidence="3">TC14</strain>
    </source>
</reference>